<dbReference type="Gene3D" id="1.10.1280.10">
    <property type="entry name" value="Di-copper center containing domain from catechol oxidase"/>
    <property type="match status" value="1"/>
</dbReference>
<dbReference type="Gene3D" id="2.60.310.20">
    <property type="match status" value="1"/>
</dbReference>
<dbReference type="AlphaFoldDB" id="A0A9W4IER4"/>
<feature type="domain" description="Tyrosinase copper-binding" evidence="12">
    <location>
        <begin position="387"/>
        <end position="398"/>
    </location>
</feature>
<evidence type="ECO:0000256" key="7">
    <source>
        <dbReference type="ARBA" id="ARBA00023033"/>
    </source>
</evidence>
<sequence>MTFPVKGIETVDEKGDPYVRRDIDKWYAEQVDEKGNRVQLTLFMRALALIQRREVKEELSFFRLAAIHSAPWCEWDGVPQPPDKPPNDPERIRGYCVHNDYTFPTWHRVYMMLYERTLYDAMYEWIGGNVPAKLQSTWKKEADQWRLPYWDFARKADRPPSTDDASKPGFSDDILRLPILCMMPNVRITVFNKGDPALESIPNPLYKYVMDGPMGDLPHDYKIIGEEQKGFTYPWDKCSATTKYGILDGFDASIWADGGQNWLRSNYALNEHAYYDNSGFDGERDIPTVQDLINRLFTYGLDHWGAFSSSRYTSPHPEAPKQDGSAAVTLPKLKLDEKNVKNAMNLEFIHNNIHNFVGGTQFLRPDKEHIQLWGAGHMSSVHMAAFDPIFWIYHNNIDRLTAIWQSLNWEKWFDDVFSQGAKNDQLRPFHKDSAGTFWKSDDVREWQKLGYDYEILKGRGHGEEHRKEILDDINSLYGRPVQNRLDKLPTGPDGENDDYVITVIYDKFALNGAPYKINLFLDETEASSDEKFRGPESEGFVASIYNFSGSLNSSPCGNCEKQKSEGVKCIAQVPATIPMRSYWSRKERSPDHKLQPVYLAWNNFGTSVKMDIEVAMHKSSRAYYQYPTRPEPGHPLSYDHIATGRQSALAGTSFR</sequence>
<evidence type="ECO:0000256" key="8">
    <source>
        <dbReference type="ARBA" id="ARBA00023101"/>
    </source>
</evidence>
<accession>A0A9W4IER4</accession>
<dbReference type="Pfam" id="PF18132">
    <property type="entry name" value="Tyrosinase_C"/>
    <property type="match status" value="1"/>
</dbReference>
<dbReference type="InterPro" id="IPR008922">
    <property type="entry name" value="Di-copper_centre_dom_sf"/>
</dbReference>
<comment type="cofactor">
    <cofactor evidence="1">
        <name>Cu(2+)</name>
        <dbReference type="ChEBI" id="CHEBI:29036"/>
    </cofactor>
</comment>
<comment type="caution">
    <text evidence="13">The sequence shown here is derived from an EMBL/GenBank/DDBJ whole genome shotgun (WGS) entry which is preliminary data.</text>
</comment>
<keyword evidence="8" id="KW-0470">Melanin biosynthesis</keyword>
<dbReference type="GO" id="GO:0042438">
    <property type="term" value="P:melanin biosynthetic process"/>
    <property type="evidence" value="ECO:0007669"/>
    <property type="project" value="UniProtKB-KW"/>
</dbReference>
<dbReference type="PROSITE" id="PS00498">
    <property type="entry name" value="TYROSINASE_2"/>
    <property type="match status" value="1"/>
</dbReference>
<keyword evidence="7" id="KW-0503">Monooxygenase</keyword>
<protein>
    <recommendedName>
        <fullName evidence="3">tyrosinase</fullName>
        <ecNumber evidence="3">1.14.18.1</ecNumber>
    </recommendedName>
</protein>
<dbReference type="InterPro" id="IPR041640">
    <property type="entry name" value="Tyrosinase_C"/>
</dbReference>
<name>A0A9W4IER4_9EURO</name>
<dbReference type="OrthoDB" id="1658288at2759"/>
<evidence type="ECO:0000256" key="1">
    <source>
        <dbReference type="ARBA" id="ARBA00001973"/>
    </source>
</evidence>
<comment type="similarity">
    <text evidence="2">Belongs to the tyrosinase family.</text>
</comment>
<reference evidence="13" key="1">
    <citation type="submission" date="2021-07" db="EMBL/GenBank/DDBJ databases">
        <authorList>
            <person name="Branca A.L. A."/>
        </authorList>
    </citation>
    <scope>NUCLEOTIDE SEQUENCE</scope>
</reference>
<dbReference type="PROSITE" id="PS00497">
    <property type="entry name" value="TYROSINASE_1"/>
    <property type="match status" value="1"/>
</dbReference>
<dbReference type="Proteomes" id="UP001152646">
    <property type="component" value="Unassembled WGS sequence"/>
</dbReference>
<organism evidence="13 14">
    <name type="scientific">Penicillium salamii</name>
    <dbReference type="NCBI Taxonomy" id="1612424"/>
    <lineage>
        <taxon>Eukaryota</taxon>
        <taxon>Fungi</taxon>
        <taxon>Dikarya</taxon>
        <taxon>Ascomycota</taxon>
        <taxon>Pezizomycotina</taxon>
        <taxon>Eurotiomycetes</taxon>
        <taxon>Eurotiomycetidae</taxon>
        <taxon>Eurotiales</taxon>
        <taxon>Aspergillaceae</taxon>
        <taxon>Penicillium</taxon>
    </lineage>
</organism>
<evidence type="ECO:0000259" key="11">
    <source>
        <dbReference type="PROSITE" id="PS00497"/>
    </source>
</evidence>
<evidence type="ECO:0000313" key="13">
    <source>
        <dbReference type="EMBL" id="CAG8286057.1"/>
    </source>
</evidence>
<dbReference type="EMBL" id="CAJVPA010000066">
    <property type="protein sequence ID" value="CAG8286057.1"/>
    <property type="molecule type" value="Genomic_DNA"/>
</dbReference>
<gene>
    <name evidence="13" type="ORF">PSALAMII_LOCUS1572</name>
</gene>
<dbReference type="Pfam" id="PF00264">
    <property type="entry name" value="Tyrosinase"/>
    <property type="match status" value="1"/>
</dbReference>
<comment type="catalytic activity">
    <reaction evidence="10">
        <text>L-tyrosine + O2 = L-dopaquinone + H2O</text>
        <dbReference type="Rhea" id="RHEA:18117"/>
        <dbReference type="ChEBI" id="CHEBI:15377"/>
        <dbReference type="ChEBI" id="CHEBI:15379"/>
        <dbReference type="ChEBI" id="CHEBI:57924"/>
        <dbReference type="ChEBI" id="CHEBI:58315"/>
        <dbReference type="EC" id="1.14.18.1"/>
    </reaction>
</comment>
<dbReference type="PRINTS" id="PR00092">
    <property type="entry name" value="TYROSINASE"/>
</dbReference>
<dbReference type="InterPro" id="IPR002227">
    <property type="entry name" value="Tyrosinase_Cu-bd"/>
</dbReference>
<dbReference type="InterPro" id="IPR050316">
    <property type="entry name" value="Tyrosinase/Hemocyanin"/>
</dbReference>
<evidence type="ECO:0000256" key="4">
    <source>
        <dbReference type="ARBA" id="ARBA00022723"/>
    </source>
</evidence>
<dbReference type="PANTHER" id="PTHR11474">
    <property type="entry name" value="TYROSINASE FAMILY MEMBER"/>
    <property type="match status" value="1"/>
</dbReference>
<dbReference type="GO" id="GO:0004503">
    <property type="term" value="F:tyrosinase activity"/>
    <property type="evidence" value="ECO:0007669"/>
    <property type="project" value="UniProtKB-EC"/>
</dbReference>
<proteinExistence type="inferred from homology"/>
<dbReference type="EC" id="1.14.18.1" evidence="3"/>
<keyword evidence="4" id="KW-0479">Metal-binding</keyword>
<dbReference type="SUPFAM" id="SSF48056">
    <property type="entry name" value="Di-copper centre-containing domain"/>
    <property type="match status" value="1"/>
</dbReference>
<evidence type="ECO:0000256" key="3">
    <source>
        <dbReference type="ARBA" id="ARBA00011906"/>
    </source>
</evidence>
<dbReference type="PANTHER" id="PTHR11474:SF76">
    <property type="entry name" value="SHKT DOMAIN-CONTAINING PROTEIN"/>
    <property type="match status" value="1"/>
</dbReference>
<keyword evidence="6" id="KW-0186">Copper</keyword>
<comment type="catalytic activity">
    <reaction evidence="9">
        <text>2 L-dopa + O2 = 2 L-dopaquinone + 2 H2O</text>
        <dbReference type="Rhea" id="RHEA:34287"/>
        <dbReference type="ChEBI" id="CHEBI:15377"/>
        <dbReference type="ChEBI" id="CHEBI:15379"/>
        <dbReference type="ChEBI" id="CHEBI:57504"/>
        <dbReference type="ChEBI" id="CHEBI:57924"/>
        <dbReference type="EC" id="1.14.18.1"/>
    </reaction>
</comment>
<feature type="domain" description="Tyrosinase copper-binding" evidence="11">
    <location>
        <begin position="98"/>
        <end position="115"/>
    </location>
</feature>
<dbReference type="GO" id="GO:0046872">
    <property type="term" value="F:metal ion binding"/>
    <property type="evidence" value="ECO:0007669"/>
    <property type="project" value="UniProtKB-KW"/>
</dbReference>
<evidence type="ECO:0000256" key="5">
    <source>
        <dbReference type="ARBA" id="ARBA00023002"/>
    </source>
</evidence>
<keyword evidence="5" id="KW-0560">Oxidoreductase</keyword>
<evidence type="ECO:0000256" key="10">
    <source>
        <dbReference type="ARBA" id="ARBA00048881"/>
    </source>
</evidence>
<evidence type="ECO:0000256" key="2">
    <source>
        <dbReference type="ARBA" id="ARBA00009928"/>
    </source>
</evidence>
<evidence type="ECO:0000313" key="14">
    <source>
        <dbReference type="Proteomes" id="UP001152646"/>
    </source>
</evidence>
<evidence type="ECO:0000259" key="12">
    <source>
        <dbReference type="PROSITE" id="PS00498"/>
    </source>
</evidence>
<evidence type="ECO:0000256" key="6">
    <source>
        <dbReference type="ARBA" id="ARBA00023008"/>
    </source>
</evidence>
<evidence type="ECO:0000256" key="9">
    <source>
        <dbReference type="ARBA" id="ARBA00048233"/>
    </source>
</evidence>